<evidence type="ECO:0000259" key="10">
    <source>
        <dbReference type="Pfam" id="PF00703"/>
    </source>
</evidence>
<evidence type="ECO:0000259" key="12">
    <source>
        <dbReference type="Pfam" id="PF02837"/>
    </source>
</evidence>
<evidence type="ECO:0000256" key="1">
    <source>
        <dbReference type="ARBA" id="ARBA00001412"/>
    </source>
</evidence>
<dbReference type="GO" id="GO:0009341">
    <property type="term" value="C:beta-galactosidase complex"/>
    <property type="evidence" value="ECO:0007669"/>
    <property type="project" value="TreeGrafter"/>
</dbReference>
<evidence type="ECO:0000256" key="8">
    <source>
        <dbReference type="ARBA" id="ARBA00023295"/>
    </source>
</evidence>
<dbReference type="SUPFAM" id="SSF49785">
    <property type="entry name" value="Galactose-binding domain-like"/>
    <property type="match status" value="1"/>
</dbReference>
<feature type="domain" description="Glycosyl hydrolases family 2 sugar binding" evidence="12">
    <location>
        <begin position="57"/>
        <end position="189"/>
    </location>
</feature>
<dbReference type="GO" id="GO:0005990">
    <property type="term" value="P:lactose catabolic process"/>
    <property type="evidence" value="ECO:0007669"/>
    <property type="project" value="TreeGrafter"/>
</dbReference>
<accession>H1YEP2</accession>
<reference evidence="13" key="1">
    <citation type="submission" date="2011-09" db="EMBL/GenBank/DDBJ databases">
        <title>The permanent draft genome of Mucilaginibacter paludis DSM 18603.</title>
        <authorList>
            <consortium name="US DOE Joint Genome Institute (JGI-PGF)"/>
            <person name="Lucas S."/>
            <person name="Han J."/>
            <person name="Lapidus A."/>
            <person name="Bruce D."/>
            <person name="Goodwin L."/>
            <person name="Pitluck S."/>
            <person name="Peters L."/>
            <person name="Kyrpides N."/>
            <person name="Mavromatis K."/>
            <person name="Ivanova N."/>
            <person name="Mikhailova N."/>
            <person name="Held B."/>
            <person name="Detter J.C."/>
            <person name="Tapia R."/>
            <person name="Han C."/>
            <person name="Land M."/>
            <person name="Hauser L."/>
            <person name="Markowitz V."/>
            <person name="Cheng J.-F."/>
            <person name="Hugenholtz P."/>
            <person name="Woyke T."/>
            <person name="Wu D."/>
            <person name="Tindall B."/>
            <person name="Brambilla E."/>
            <person name="Klenk H.-P."/>
            <person name="Eisen J.A."/>
        </authorList>
    </citation>
    <scope>NUCLEOTIDE SEQUENCE [LARGE SCALE GENOMIC DNA]</scope>
    <source>
        <strain evidence="13">DSM 18603</strain>
    </source>
</reference>
<dbReference type="InterPro" id="IPR014718">
    <property type="entry name" value="GH-type_carb-bd"/>
</dbReference>
<keyword evidence="6 13" id="KW-0378">Hydrolase</keyword>
<feature type="domain" description="Glycoside hydrolase family 2 immunoglobulin-like beta-sandwich" evidence="10">
    <location>
        <begin position="213"/>
        <end position="291"/>
    </location>
</feature>
<dbReference type="Gene3D" id="3.20.20.80">
    <property type="entry name" value="Glycosidases"/>
    <property type="match status" value="1"/>
</dbReference>
<dbReference type="HOGENOM" id="CLU_007798_0_0_10"/>
<evidence type="ECO:0000256" key="6">
    <source>
        <dbReference type="ARBA" id="ARBA00022801"/>
    </source>
</evidence>
<sequence>MKYCTIKFLASCLLLLASCPLFAQQTEKLYLSGTGSDHTVNWQFYCTAGRNSGKWTSIPVPSNWELQGFGKYNYGLDKDSLRGKESGMYKYEFKVPASWKTKNVQIVFEGSMTDTRVKINGTSAGPIHQGSFYRFKYSVANLLKYGEINLLEVTVDKHSANASVNGAERKGDFWIFGGIYRPVYLEAAPAQHISRVAVSGKASGTFSANVFLDGINGSSIISGQIYTLSGQKLGAPFQTSVKKGDTIARLQTNAPSPQLWSPEFPNLYQVEFSLISNGKAIHVLKQKFGFRTVDFREHDGIYVNNVKIKFKGVNRHSFWPTTGRAMNETFSIADVKLIKDMNMNAVRMSHYPPDDHFLDVCDSLGLFVLDELTGWHNYYDTQVGSKLVKEMIDKDVNHPSIVIWDNGNEGGFNFDLDHFFTDYDIQERPLIHPWAIYKGINTQHYINYDYGTYTNLHGHDVTFPTEFLHGLYDGGAGAGLDDFWELMWRTPLSAGGFIWAFADEDVVRTDKNGELDSDGDHAPDGILGPYHEKEGSYYAIKEIWCPVHMEPREITPAFNGKLRLENRYFYTNLKQCTFSYKLAAFDNPYKKATVAAKTGSIAAPDVAPGQFGYLQMQLPSGWQNYDALYVTAYDVNHHELFTWSYPLSSHDKIAAGMVNTAGSTKPTIKETDSLYQINANGIAIDFNRNSGLLVSVKNAKGIIPLTKGPVLAEGGEKTGFQKLSYHFDGDSLVVEAAFEKKANQAALKWTIYPSGWVKMNVKYWPIGEEGNLLGVSFSYPEKDVKGVTYLGNGPYRVWKNRLKGTSLNVWDKTYNNTITGQPNVEYPEFKGYYSNLYWMKLNTITQPITIICDSRDVFMRLFTPANPKKVYNTAPAFPSGDISFMNGITAIGTKSQKPDKIGTQGFPNKYFDYYKDINMALSITLYFDFSGR</sequence>
<dbReference type="eggNOG" id="COG3250">
    <property type="taxonomic scope" value="Bacteria"/>
</dbReference>
<evidence type="ECO:0000256" key="7">
    <source>
        <dbReference type="ARBA" id="ARBA00022837"/>
    </source>
</evidence>
<dbReference type="InterPro" id="IPR011013">
    <property type="entry name" value="Gal_mutarotase_sf_dom"/>
</dbReference>
<evidence type="ECO:0000313" key="13">
    <source>
        <dbReference type="EMBL" id="EHQ30802.1"/>
    </source>
</evidence>
<keyword evidence="9" id="KW-0732">Signal</keyword>
<dbReference type="EC" id="3.2.1.23" evidence="5"/>
<dbReference type="EMBL" id="CM001403">
    <property type="protein sequence ID" value="EHQ30802.1"/>
    <property type="molecule type" value="Genomic_DNA"/>
</dbReference>
<evidence type="ECO:0000256" key="3">
    <source>
        <dbReference type="ARBA" id="ARBA00007401"/>
    </source>
</evidence>
<dbReference type="STRING" id="714943.Mucpa_6753"/>
<dbReference type="Gene3D" id="2.70.98.10">
    <property type="match status" value="1"/>
</dbReference>
<evidence type="ECO:0000256" key="2">
    <source>
        <dbReference type="ARBA" id="ARBA00001913"/>
    </source>
</evidence>
<dbReference type="PROSITE" id="PS51257">
    <property type="entry name" value="PROKAR_LIPOPROTEIN"/>
    <property type="match status" value="1"/>
</dbReference>
<dbReference type="AlphaFoldDB" id="H1YEP2"/>
<dbReference type="InterPro" id="IPR006101">
    <property type="entry name" value="Glyco_hydro_2"/>
</dbReference>
<comment type="catalytic activity">
    <reaction evidence="1">
        <text>Hydrolysis of terminal non-reducing beta-D-galactose residues in beta-D-galactosides.</text>
        <dbReference type="EC" id="3.2.1.23"/>
    </reaction>
</comment>
<feature type="chain" id="PRO_5003559030" description="beta-galactosidase" evidence="9">
    <location>
        <begin position="24"/>
        <end position="932"/>
    </location>
</feature>
<dbReference type="PANTHER" id="PTHR46323">
    <property type="entry name" value="BETA-GALACTOSIDASE"/>
    <property type="match status" value="1"/>
</dbReference>
<dbReference type="GO" id="GO:0004565">
    <property type="term" value="F:beta-galactosidase activity"/>
    <property type="evidence" value="ECO:0007669"/>
    <property type="project" value="UniProtKB-EC"/>
</dbReference>
<dbReference type="Gene3D" id="2.60.120.260">
    <property type="entry name" value="Galactose-binding domain-like"/>
    <property type="match status" value="1"/>
</dbReference>
<dbReference type="Pfam" id="PF02837">
    <property type="entry name" value="Glyco_hydro_2_N"/>
    <property type="match status" value="1"/>
</dbReference>
<dbReference type="Proteomes" id="UP000002774">
    <property type="component" value="Chromosome"/>
</dbReference>
<dbReference type="InterPro" id="IPR006104">
    <property type="entry name" value="Glyco_hydro_2_N"/>
</dbReference>
<proteinExistence type="inferred from homology"/>
<evidence type="ECO:0000256" key="9">
    <source>
        <dbReference type="SAM" id="SignalP"/>
    </source>
</evidence>
<organism evidence="13 14">
    <name type="scientific">Mucilaginibacter paludis DSM 18603</name>
    <dbReference type="NCBI Taxonomy" id="714943"/>
    <lineage>
        <taxon>Bacteria</taxon>
        <taxon>Pseudomonadati</taxon>
        <taxon>Bacteroidota</taxon>
        <taxon>Sphingobacteriia</taxon>
        <taxon>Sphingobacteriales</taxon>
        <taxon>Sphingobacteriaceae</taxon>
        <taxon>Mucilaginibacter</taxon>
    </lineage>
</organism>
<dbReference type="RefSeq" id="WP_008512788.1">
    <property type="nucleotide sequence ID" value="NZ_CM001403.1"/>
</dbReference>
<dbReference type="Gene3D" id="2.60.40.10">
    <property type="entry name" value="Immunoglobulins"/>
    <property type="match status" value="1"/>
</dbReference>
<dbReference type="OrthoDB" id="9801077at2"/>
<dbReference type="InterPro" id="IPR006103">
    <property type="entry name" value="Glyco_hydro_2_cat"/>
</dbReference>
<dbReference type="InterPro" id="IPR036156">
    <property type="entry name" value="Beta-gal/glucu_dom_sf"/>
</dbReference>
<dbReference type="SUPFAM" id="SSF49303">
    <property type="entry name" value="beta-Galactosidase/glucuronidase domain"/>
    <property type="match status" value="1"/>
</dbReference>
<evidence type="ECO:0000256" key="4">
    <source>
        <dbReference type="ARBA" id="ARBA00011245"/>
    </source>
</evidence>
<evidence type="ECO:0000256" key="5">
    <source>
        <dbReference type="ARBA" id="ARBA00012756"/>
    </source>
</evidence>
<feature type="signal peptide" evidence="9">
    <location>
        <begin position="1"/>
        <end position="23"/>
    </location>
</feature>
<dbReference type="Pfam" id="PF02836">
    <property type="entry name" value="Glyco_hydro_2_C"/>
    <property type="match status" value="1"/>
</dbReference>
<keyword evidence="8" id="KW-0326">Glycosidase</keyword>
<dbReference type="PANTHER" id="PTHR46323:SF2">
    <property type="entry name" value="BETA-GALACTOSIDASE"/>
    <property type="match status" value="1"/>
</dbReference>
<feature type="domain" description="Glycoside hydrolase family 2 catalytic" evidence="11">
    <location>
        <begin position="299"/>
        <end position="417"/>
    </location>
</feature>
<dbReference type="InterPro" id="IPR013783">
    <property type="entry name" value="Ig-like_fold"/>
</dbReference>
<dbReference type="SUPFAM" id="SSF51445">
    <property type="entry name" value="(Trans)glycosidases"/>
    <property type="match status" value="1"/>
</dbReference>
<dbReference type="SUPFAM" id="SSF74650">
    <property type="entry name" value="Galactose mutarotase-like"/>
    <property type="match status" value="1"/>
</dbReference>
<dbReference type="InterPro" id="IPR008979">
    <property type="entry name" value="Galactose-bd-like_sf"/>
</dbReference>
<protein>
    <recommendedName>
        <fullName evidence="5">beta-galactosidase</fullName>
        <ecNumber evidence="5">3.2.1.23</ecNumber>
    </recommendedName>
</protein>
<name>H1YEP2_9SPHI</name>
<comment type="cofactor">
    <cofactor evidence="2">
        <name>Ca(2+)</name>
        <dbReference type="ChEBI" id="CHEBI:29108"/>
    </cofactor>
</comment>
<comment type="similarity">
    <text evidence="3">Belongs to the glycosyl hydrolase 2 family.</text>
</comment>
<dbReference type="Pfam" id="PF00703">
    <property type="entry name" value="Glyco_hydro_2"/>
    <property type="match status" value="1"/>
</dbReference>
<dbReference type="GO" id="GO:0030246">
    <property type="term" value="F:carbohydrate binding"/>
    <property type="evidence" value="ECO:0007669"/>
    <property type="project" value="InterPro"/>
</dbReference>
<dbReference type="InterPro" id="IPR050347">
    <property type="entry name" value="Bact_Beta-galactosidase"/>
</dbReference>
<keyword evidence="7" id="KW-0106">Calcium</keyword>
<evidence type="ECO:0000259" key="11">
    <source>
        <dbReference type="Pfam" id="PF02836"/>
    </source>
</evidence>
<comment type="subunit">
    <text evidence="4">Monomer.</text>
</comment>
<dbReference type="InterPro" id="IPR006102">
    <property type="entry name" value="Ig-like_GH2"/>
</dbReference>
<evidence type="ECO:0000313" key="14">
    <source>
        <dbReference type="Proteomes" id="UP000002774"/>
    </source>
</evidence>
<dbReference type="PRINTS" id="PR00132">
    <property type="entry name" value="GLHYDRLASE2"/>
</dbReference>
<gene>
    <name evidence="13" type="ORF">Mucpa_6753</name>
</gene>
<keyword evidence="14" id="KW-1185">Reference proteome</keyword>
<dbReference type="InterPro" id="IPR017853">
    <property type="entry name" value="GH"/>
</dbReference>